<gene>
    <name evidence="1" type="ORF">HKO22_02795</name>
</gene>
<organism evidence="1 2">
    <name type="scientific">Peptoniphilus faecalis</name>
    <dbReference type="NCBI Taxonomy" id="2731255"/>
    <lineage>
        <taxon>Bacteria</taxon>
        <taxon>Bacillati</taxon>
        <taxon>Bacillota</taxon>
        <taxon>Tissierellia</taxon>
        <taxon>Tissierellales</taxon>
        <taxon>Peptoniphilaceae</taxon>
        <taxon>Peptoniphilus</taxon>
    </lineage>
</organism>
<evidence type="ECO:0000313" key="1">
    <source>
        <dbReference type="EMBL" id="NMW84671.1"/>
    </source>
</evidence>
<comment type="caution">
    <text evidence="1">The sequence shown here is derived from an EMBL/GenBank/DDBJ whole genome shotgun (WGS) entry which is preliminary data.</text>
</comment>
<accession>A0A848RG39</accession>
<evidence type="ECO:0000313" key="2">
    <source>
        <dbReference type="Proteomes" id="UP000568273"/>
    </source>
</evidence>
<sequence length="248" mass="27195">MKILNYEQMKQIIGEIGQKLNSLTIDVAGKVKKVDGKGLSTNDYDNNAKAKVDNIPTNPKYTDTVTSVVDDLATSDNTKALSAKQGKVLQDNKADKSNIGRCKTKGYSSASAWTGVTSERDLEDWIGDFDKRTRELKDAGGGELKTWVFGQNLQCVATKLGKLVVIYFNGQDFYNWGHQPTLPSDFRPAYDYFRNASSLSSGDKEIAFNCGSGTYVSILSSGTIRLLVYGGNSSRIDAFASNIVYFTD</sequence>
<keyword evidence="2" id="KW-1185">Reference proteome</keyword>
<dbReference type="InterPro" id="IPR054500">
    <property type="entry name" value="Phage_fiber_rpt"/>
</dbReference>
<dbReference type="AlphaFoldDB" id="A0A848RG39"/>
<dbReference type="Pfam" id="PF22337">
    <property type="entry name" value="Phage_fiber_rpt"/>
    <property type="match status" value="1"/>
</dbReference>
<name>A0A848RG39_9FIRM</name>
<reference evidence="1" key="1">
    <citation type="submission" date="2020-04" db="EMBL/GenBank/DDBJ databases">
        <title>Peptoniphilus sp. nov. isolated from swine feces.</title>
        <authorList>
            <person name="Ryu S.W."/>
        </authorList>
    </citation>
    <scope>NUCLEOTIDE SEQUENCE [LARGE SCALE GENOMIC DNA]</scope>
    <source>
        <strain evidence="1">AGMB00490</strain>
    </source>
</reference>
<dbReference type="EMBL" id="JABDSR010000003">
    <property type="protein sequence ID" value="NMW84671.1"/>
    <property type="molecule type" value="Genomic_DNA"/>
</dbReference>
<dbReference type="RefSeq" id="WP_169968369.1">
    <property type="nucleotide sequence ID" value="NZ_JABDSR010000003.1"/>
</dbReference>
<proteinExistence type="predicted"/>
<protein>
    <submittedName>
        <fullName evidence="1">Uncharacterized protein</fullName>
    </submittedName>
</protein>
<dbReference type="Proteomes" id="UP000568273">
    <property type="component" value="Unassembled WGS sequence"/>
</dbReference>